<dbReference type="InterPro" id="IPR049192">
    <property type="entry name" value="DUF4246_C"/>
</dbReference>
<dbReference type="PANTHER" id="PTHR33119:SF1">
    <property type="entry name" value="FE2OG DIOXYGENASE DOMAIN-CONTAINING PROTEIN"/>
    <property type="match status" value="1"/>
</dbReference>
<dbReference type="EMBL" id="JARKIF010000001">
    <property type="protein sequence ID" value="KAJ7650818.1"/>
    <property type="molecule type" value="Genomic_DNA"/>
</dbReference>
<dbReference type="PANTHER" id="PTHR33119">
    <property type="entry name" value="IFI3P"/>
    <property type="match status" value="1"/>
</dbReference>
<dbReference type="AlphaFoldDB" id="A0AAD7FZ58"/>
<dbReference type="Pfam" id="PF14033">
    <property type="entry name" value="DUF4246"/>
    <property type="match status" value="1"/>
</dbReference>
<evidence type="ECO:0000259" key="1">
    <source>
        <dbReference type="Pfam" id="PF14033"/>
    </source>
</evidence>
<comment type="caution">
    <text evidence="2">The sequence shown here is derived from an EMBL/GenBank/DDBJ whole genome shotgun (WGS) entry which is preliminary data.</text>
</comment>
<sequence length="152" mass="17487">RDDPCVQYIGSLEAKAGRCIAFPNIYQHRVITNTAVRIHPICRSSGLPFKLTDNTEPGIREILVFLVDPSQHFTTFSVAPQQLDIVKHILRTQDRNFSRLSLLPLELLDYIAYLVPGFKSRAEADTIREELMKIVESVNRENFAREFNMCEH</sequence>
<dbReference type="Proteomes" id="UP001221142">
    <property type="component" value="Unassembled WGS sequence"/>
</dbReference>
<reference evidence="2" key="1">
    <citation type="submission" date="2023-03" db="EMBL/GenBank/DDBJ databases">
        <title>Massive genome expansion in bonnet fungi (Mycena s.s.) driven by repeated elements and novel gene families across ecological guilds.</title>
        <authorList>
            <consortium name="Lawrence Berkeley National Laboratory"/>
            <person name="Harder C.B."/>
            <person name="Miyauchi S."/>
            <person name="Viragh M."/>
            <person name="Kuo A."/>
            <person name="Thoen E."/>
            <person name="Andreopoulos B."/>
            <person name="Lu D."/>
            <person name="Skrede I."/>
            <person name="Drula E."/>
            <person name="Henrissat B."/>
            <person name="Morin E."/>
            <person name="Kohler A."/>
            <person name="Barry K."/>
            <person name="LaButti K."/>
            <person name="Morin E."/>
            <person name="Salamov A."/>
            <person name="Lipzen A."/>
            <person name="Mereny Z."/>
            <person name="Hegedus B."/>
            <person name="Baldrian P."/>
            <person name="Stursova M."/>
            <person name="Weitz H."/>
            <person name="Taylor A."/>
            <person name="Grigoriev I.V."/>
            <person name="Nagy L.G."/>
            <person name="Martin F."/>
            <person name="Kauserud H."/>
        </authorList>
    </citation>
    <scope>NUCLEOTIDE SEQUENCE</scope>
    <source>
        <strain evidence="2">9284</strain>
    </source>
</reference>
<proteinExistence type="predicted"/>
<name>A0AAD7FZ58_9AGAR</name>
<evidence type="ECO:0000313" key="3">
    <source>
        <dbReference type="Proteomes" id="UP001221142"/>
    </source>
</evidence>
<protein>
    <recommendedName>
        <fullName evidence="1">DUF4246 domain-containing protein</fullName>
    </recommendedName>
</protein>
<accession>A0AAD7FZ58</accession>
<feature type="domain" description="DUF4246" evidence="1">
    <location>
        <begin position="4"/>
        <end position="87"/>
    </location>
</feature>
<dbReference type="InterPro" id="IPR025340">
    <property type="entry name" value="DUF4246"/>
</dbReference>
<feature type="non-terminal residue" evidence="2">
    <location>
        <position position="1"/>
    </location>
</feature>
<keyword evidence="3" id="KW-1185">Reference proteome</keyword>
<organism evidence="2 3">
    <name type="scientific">Roridomyces roridus</name>
    <dbReference type="NCBI Taxonomy" id="1738132"/>
    <lineage>
        <taxon>Eukaryota</taxon>
        <taxon>Fungi</taxon>
        <taxon>Dikarya</taxon>
        <taxon>Basidiomycota</taxon>
        <taxon>Agaricomycotina</taxon>
        <taxon>Agaricomycetes</taxon>
        <taxon>Agaricomycetidae</taxon>
        <taxon>Agaricales</taxon>
        <taxon>Marasmiineae</taxon>
        <taxon>Mycenaceae</taxon>
        <taxon>Roridomyces</taxon>
    </lineage>
</organism>
<gene>
    <name evidence="2" type="ORF">FB45DRAFT_1077991</name>
</gene>
<evidence type="ECO:0000313" key="2">
    <source>
        <dbReference type="EMBL" id="KAJ7650818.1"/>
    </source>
</evidence>